<evidence type="ECO:0000259" key="1">
    <source>
        <dbReference type="PROSITE" id="PS50234"/>
    </source>
</evidence>
<feature type="domain" description="VWFA" evidence="1">
    <location>
        <begin position="21"/>
        <end position="203"/>
    </location>
</feature>
<dbReference type="Proteomes" id="UP000321746">
    <property type="component" value="Unassembled WGS sequence"/>
</dbReference>
<dbReference type="Gene3D" id="3.40.50.410">
    <property type="entry name" value="von Willebrand factor, type A domain"/>
    <property type="match status" value="1"/>
</dbReference>
<keyword evidence="3" id="KW-1185">Reference proteome</keyword>
<dbReference type="SMART" id="SM00327">
    <property type="entry name" value="VWA"/>
    <property type="match status" value="1"/>
</dbReference>
<evidence type="ECO:0000313" key="2">
    <source>
        <dbReference type="EMBL" id="GEN64216.1"/>
    </source>
</evidence>
<proteinExistence type="predicted"/>
<organism evidence="2 3">
    <name type="scientific">Acetobacter oeni</name>
    <dbReference type="NCBI Taxonomy" id="304077"/>
    <lineage>
        <taxon>Bacteria</taxon>
        <taxon>Pseudomonadati</taxon>
        <taxon>Pseudomonadota</taxon>
        <taxon>Alphaproteobacteria</taxon>
        <taxon>Acetobacterales</taxon>
        <taxon>Acetobacteraceae</taxon>
        <taxon>Acetobacter</taxon>
    </lineage>
</organism>
<dbReference type="SUPFAM" id="SSF53300">
    <property type="entry name" value="vWA-like"/>
    <property type="match status" value="1"/>
</dbReference>
<evidence type="ECO:0000313" key="3">
    <source>
        <dbReference type="Proteomes" id="UP000321746"/>
    </source>
</evidence>
<dbReference type="EMBL" id="BJYG01000036">
    <property type="protein sequence ID" value="GEN64216.1"/>
    <property type="molecule type" value="Genomic_DNA"/>
</dbReference>
<dbReference type="PIRSF" id="PIRSF020634">
    <property type="entry name" value="TerY_vWA"/>
    <property type="match status" value="1"/>
</dbReference>
<dbReference type="PROSITE" id="PS50234">
    <property type="entry name" value="VWFA"/>
    <property type="match status" value="1"/>
</dbReference>
<protein>
    <recommendedName>
        <fullName evidence="1">VWFA domain-containing protein</fullName>
    </recommendedName>
</protein>
<sequence>MTNDILPFHPDLVMNPEPRCPCVLVLDTSTSMSGSRIQALNEGLKLFQQELQSDPLATQRVEIATVTFGPARLEQNFVSAQRYIAPHLTTGGNTPLGDAVLLALQTLEQRKVDYREAGIGYYRPWVFLVTDGSPTDSWHAAARAIHAGDNTASKSFSFFAVGVEGADMQTLSAICSPARPPVPLKGLSFREMFSWLSSSLSGVAHSQVGAAVPLSAPMGWTEV</sequence>
<dbReference type="RefSeq" id="WP_146890264.1">
    <property type="nucleotide sequence ID" value="NZ_BJYG01000036.1"/>
</dbReference>
<dbReference type="Pfam" id="PF00092">
    <property type="entry name" value="VWA"/>
    <property type="match status" value="1"/>
</dbReference>
<dbReference type="InterPro" id="IPR002035">
    <property type="entry name" value="VWF_A"/>
</dbReference>
<dbReference type="InterPro" id="IPR036465">
    <property type="entry name" value="vWFA_dom_sf"/>
</dbReference>
<reference evidence="2 3" key="1">
    <citation type="submission" date="2019-07" db="EMBL/GenBank/DDBJ databases">
        <title>Whole genome shotgun sequence of Acetobacter oeni NBRC 105207.</title>
        <authorList>
            <person name="Hosoyama A."/>
            <person name="Uohara A."/>
            <person name="Ohji S."/>
            <person name="Ichikawa N."/>
        </authorList>
    </citation>
    <scope>NUCLEOTIDE SEQUENCE [LARGE SCALE GENOMIC DNA]</scope>
    <source>
        <strain evidence="2 3">NBRC 105207</strain>
    </source>
</reference>
<comment type="caution">
    <text evidence="2">The sequence shown here is derived from an EMBL/GenBank/DDBJ whole genome shotgun (WGS) entry which is preliminary data.</text>
</comment>
<dbReference type="InterPro" id="IPR011392">
    <property type="entry name" value="Tellurite-R_TerY"/>
</dbReference>
<accession>A0A511XMR7</accession>
<name>A0A511XMR7_9PROT</name>
<gene>
    <name evidence="2" type="primary">yegL</name>
    <name evidence="2" type="ORF">AOE01nite_24400</name>
</gene>
<dbReference type="OrthoDB" id="9806395at2"/>
<dbReference type="AlphaFoldDB" id="A0A511XMR7"/>